<dbReference type="EMBL" id="JAEACQ010000061">
    <property type="protein sequence ID" value="MBL7625802.1"/>
    <property type="molecule type" value="Genomic_DNA"/>
</dbReference>
<evidence type="ECO:0000313" key="12">
    <source>
        <dbReference type="Proteomes" id="UP000604475"/>
    </source>
</evidence>
<dbReference type="Gene3D" id="3.30.559.30">
    <property type="entry name" value="Nonribosomal peptide synthetase, condensation domain"/>
    <property type="match status" value="1"/>
</dbReference>
<feature type="non-terminal residue" evidence="11">
    <location>
        <position position="821"/>
    </location>
</feature>
<evidence type="ECO:0000313" key="11">
    <source>
        <dbReference type="EMBL" id="MBL7625802.1"/>
    </source>
</evidence>
<dbReference type="GO" id="GO:0008610">
    <property type="term" value="P:lipid biosynthetic process"/>
    <property type="evidence" value="ECO:0007669"/>
    <property type="project" value="UniProtKB-ARBA"/>
</dbReference>
<dbReference type="PANTHER" id="PTHR45527:SF10">
    <property type="entry name" value="PYOCHELIN SYNTHASE PCHF"/>
    <property type="match status" value="1"/>
</dbReference>
<dbReference type="Gene3D" id="1.10.1200.10">
    <property type="entry name" value="ACP-like"/>
    <property type="match status" value="1"/>
</dbReference>
<dbReference type="InterPro" id="IPR020845">
    <property type="entry name" value="AMP-binding_CS"/>
</dbReference>
<name>A0A937ULH6_9ACTN</name>
<dbReference type="PROSITE" id="PS00455">
    <property type="entry name" value="AMP_BINDING"/>
    <property type="match status" value="1"/>
</dbReference>
<dbReference type="InterPro" id="IPR036736">
    <property type="entry name" value="ACP-like_sf"/>
</dbReference>
<proteinExistence type="inferred from homology"/>
<feature type="non-terminal residue" evidence="11">
    <location>
        <position position="1"/>
    </location>
</feature>
<evidence type="ECO:0000256" key="5">
    <source>
        <dbReference type="ARBA" id="ARBA00022450"/>
    </source>
</evidence>
<protein>
    <recommendedName>
        <fullName evidence="4">Phenyloxazoline synthase MbtB</fullName>
    </recommendedName>
    <alternativeName>
        <fullName evidence="8">Mycobactin synthetase protein B</fullName>
    </alternativeName>
</protein>
<dbReference type="Proteomes" id="UP000604475">
    <property type="component" value="Unassembled WGS sequence"/>
</dbReference>
<feature type="region of interest" description="Disordered" evidence="9">
    <location>
        <begin position="373"/>
        <end position="398"/>
    </location>
</feature>
<keyword evidence="7" id="KW-0436">Ligase</keyword>
<feature type="domain" description="Carrier" evidence="10">
    <location>
        <begin position="85"/>
        <end position="158"/>
    </location>
</feature>
<keyword evidence="6" id="KW-0597">Phosphoprotein</keyword>
<evidence type="ECO:0000256" key="8">
    <source>
        <dbReference type="ARBA" id="ARBA00033440"/>
    </source>
</evidence>
<dbReference type="GO" id="GO:0016874">
    <property type="term" value="F:ligase activity"/>
    <property type="evidence" value="ECO:0007669"/>
    <property type="project" value="UniProtKB-KW"/>
</dbReference>
<comment type="pathway">
    <text evidence="2">Siderophore biosynthesis; mycobactin biosynthesis.</text>
</comment>
<dbReference type="SUPFAM" id="SSF52777">
    <property type="entry name" value="CoA-dependent acyltransferases"/>
    <property type="match status" value="2"/>
</dbReference>
<dbReference type="InterPro" id="IPR042099">
    <property type="entry name" value="ANL_N_sf"/>
</dbReference>
<dbReference type="GO" id="GO:0005737">
    <property type="term" value="C:cytoplasm"/>
    <property type="evidence" value="ECO:0007669"/>
    <property type="project" value="TreeGrafter"/>
</dbReference>
<dbReference type="InterPro" id="IPR023213">
    <property type="entry name" value="CAT-like_dom_sf"/>
</dbReference>
<dbReference type="Pfam" id="PF00550">
    <property type="entry name" value="PP-binding"/>
    <property type="match status" value="1"/>
</dbReference>
<comment type="caution">
    <text evidence="11">The sequence shown here is derived from an EMBL/GenBank/DDBJ whole genome shotgun (WGS) entry which is preliminary data.</text>
</comment>
<dbReference type="InterPro" id="IPR001242">
    <property type="entry name" value="Condensation_dom"/>
</dbReference>
<evidence type="ECO:0000256" key="4">
    <source>
        <dbReference type="ARBA" id="ARBA00016743"/>
    </source>
</evidence>
<evidence type="ECO:0000256" key="7">
    <source>
        <dbReference type="ARBA" id="ARBA00022598"/>
    </source>
</evidence>
<dbReference type="SUPFAM" id="SSF47336">
    <property type="entry name" value="ACP-like"/>
    <property type="match status" value="1"/>
</dbReference>
<dbReference type="PROSITE" id="PS50075">
    <property type="entry name" value="CARRIER"/>
    <property type="match status" value="1"/>
</dbReference>
<dbReference type="FunFam" id="3.30.559.30:FF:000006">
    <property type="entry name" value="Yersiniabactin polyketide/non-ribosomal peptide synthetase"/>
    <property type="match status" value="1"/>
</dbReference>
<dbReference type="InterPro" id="IPR009081">
    <property type="entry name" value="PP-bd_ACP"/>
</dbReference>
<dbReference type="FunFam" id="3.30.559.10:FF:000023">
    <property type="entry name" value="Non-ribosomal peptide synthetase"/>
    <property type="match status" value="1"/>
</dbReference>
<sequence length="821" mass="84777">TPAGPAMPVRPAVPMPAGAPVASVAPGARAGAAAPAARAAAAQSGPATLADLAAPETSPEAHTPTAASAAPVVARAPVPAGAGSGQSRDEVRLAVAELLDLDPATVGDETNLFELGLESIALMRTVGRWRRAGIDVTFGDLAETPTVDAWYKLVSAGRPGPAESEAAEEATDGGEFPLALMQHAYWVGRGDEAPLGGVAAHLYTEFDGAGVDPGRLRAAIARLVARHGMLRVRVTGTGGQVVEAAAGWRGLAVHDLRGLPDTEVATRLAAARDQMSHQMLDVERGEVFATALSLLPGGRTRLHLDVDMVAADAVSYRILLADLARAYERPDDEPPALAYDYRSYRAARTEARGERARRAADWWAGRLPTLPGAPDLPRASARRPAGGEPAHRPRASRRHLVLSTADRAALGQAARARGVTPAMAMAAAFAEIIGGWSAQRRFLLNVPLFDREPVHPDVDLLVGDFTSSVLLEVDLTEPADFATRARGLQARLHADAAHAAYSGVEILRDLSRQTGAQVLAPVVFTSALSLGELFAPSVRERFGDPVWIISQGPQVLLDAQVTELDGGLLVNWDAREDEFPPGLVDAMFAAFAALVRGLATGGETWDAPVADLLLEPVRAVRAAVNDTAGPPSTRLLHEGFFARAASDPDRVALRWDPSGPGGRPSPGSPPGTLTYGELAERARLVAGGLAARGIRHGDLVGVRLPKGPEQVTAVLGVLAAGGAYVPVGVDQPAARQERIAAAAGFAVLITDGAAEAPDGVTPVGLAELAAGAAGVGVGAGRAGALSLSAADAPAALDRPAYVLFTSGSTGQPKGVQVSHRA</sequence>
<comment type="cofactor">
    <cofactor evidence="1">
        <name>pantetheine 4'-phosphate</name>
        <dbReference type="ChEBI" id="CHEBI:47942"/>
    </cofactor>
</comment>
<dbReference type="InterPro" id="IPR057737">
    <property type="entry name" value="Condensation_MtbB-like"/>
</dbReference>
<keyword evidence="5" id="KW-0596">Phosphopantetheine</keyword>
<dbReference type="CDD" id="cd19535">
    <property type="entry name" value="Cyc_NRPS"/>
    <property type="match status" value="1"/>
</dbReference>
<evidence type="ECO:0000256" key="9">
    <source>
        <dbReference type="SAM" id="MobiDB-lite"/>
    </source>
</evidence>
<evidence type="ECO:0000259" key="10">
    <source>
        <dbReference type="PROSITE" id="PS50075"/>
    </source>
</evidence>
<feature type="region of interest" description="Disordered" evidence="9">
    <location>
        <begin position="53"/>
        <end position="72"/>
    </location>
</feature>
<evidence type="ECO:0000256" key="6">
    <source>
        <dbReference type="ARBA" id="ARBA00022553"/>
    </source>
</evidence>
<dbReference type="SUPFAM" id="SSF56801">
    <property type="entry name" value="Acetyl-CoA synthetase-like"/>
    <property type="match status" value="1"/>
</dbReference>
<comment type="similarity">
    <text evidence="3">Belongs to the ATP-dependent AMP-binding enzyme family. MbtB subfamily.</text>
</comment>
<gene>
    <name evidence="11" type="ORF">I7412_01115</name>
</gene>
<keyword evidence="12" id="KW-1185">Reference proteome</keyword>
<dbReference type="Gene3D" id="3.30.559.10">
    <property type="entry name" value="Chloramphenicol acetyltransferase-like domain"/>
    <property type="match status" value="1"/>
</dbReference>
<dbReference type="InterPro" id="IPR000873">
    <property type="entry name" value="AMP-dep_synth/lig_dom"/>
</dbReference>
<evidence type="ECO:0000256" key="2">
    <source>
        <dbReference type="ARBA" id="ARBA00005102"/>
    </source>
</evidence>
<dbReference type="GO" id="GO:0043041">
    <property type="term" value="P:amino acid activation for nonribosomal peptide biosynthetic process"/>
    <property type="evidence" value="ECO:0007669"/>
    <property type="project" value="TreeGrafter"/>
</dbReference>
<dbReference type="GO" id="GO:0044550">
    <property type="term" value="P:secondary metabolite biosynthetic process"/>
    <property type="evidence" value="ECO:0007669"/>
    <property type="project" value="TreeGrafter"/>
</dbReference>
<dbReference type="AlphaFoldDB" id="A0A937ULH6"/>
<accession>A0A937ULH6</accession>
<dbReference type="Pfam" id="PF00668">
    <property type="entry name" value="Condensation"/>
    <property type="match status" value="1"/>
</dbReference>
<reference evidence="11" key="1">
    <citation type="submission" date="2020-12" db="EMBL/GenBank/DDBJ databases">
        <title>Genomic characterization of non-nitrogen-fixing Frankia strains.</title>
        <authorList>
            <person name="Carlos-Shanley C."/>
            <person name="Guerra T."/>
            <person name="Hahn D."/>
        </authorList>
    </citation>
    <scope>NUCLEOTIDE SEQUENCE</scope>
    <source>
        <strain evidence="11">CN6</strain>
    </source>
</reference>
<dbReference type="GO" id="GO:0031177">
    <property type="term" value="F:phosphopantetheine binding"/>
    <property type="evidence" value="ECO:0007669"/>
    <property type="project" value="TreeGrafter"/>
</dbReference>
<dbReference type="PANTHER" id="PTHR45527">
    <property type="entry name" value="NONRIBOSOMAL PEPTIDE SYNTHETASE"/>
    <property type="match status" value="1"/>
</dbReference>
<evidence type="ECO:0000256" key="1">
    <source>
        <dbReference type="ARBA" id="ARBA00001957"/>
    </source>
</evidence>
<dbReference type="Pfam" id="PF00501">
    <property type="entry name" value="AMP-binding"/>
    <property type="match status" value="1"/>
</dbReference>
<evidence type="ECO:0000256" key="3">
    <source>
        <dbReference type="ARBA" id="ARBA00007380"/>
    </source>
</evidence>
<dbReference type="Gene3D" id="3.40.50.12780">
    <property type="entry name" value="N-terminal domain of ligase-like"/>
    <property type="match status" value="1"/>
</dbReference>
<organism evidence="11 12">
    <name type="scientific">Frankia nepalensis</name>
    <dbReference type="NCBI Taxonomy" id="1836974"/>
    <lineage>
        <taxon>Bacteria</taxon>
        <taxon>Bacillati</taxon>
        <taxon>Actinomycetota</taxon>
        <taxon>Actinomycetes</taxon>
        <taxon>Frankiales</taxon>
        <taxon>Frankiaceae</taxon>
        <taxon>Frankia</taxon>
    </lineage>
</organism>